<evidence type="ECO:0000313" key="2">
    <source>
        <dbReference type="EMBL" id="KMT64831.1"/>
    </source>
</evidence>
<feature type="chain" id="PRO_5005301427" description="Alginate lyase 2 domain-containing protein" evidence="1">
    <location>
        <begin position="27"/>
        <end position="308"/>
    </location>
</feature>
<protein>
    <recommendedName>
        <fullName evidence="4">Alginate lyase 2 domain-containing protein</fullName>
    </recommendedName>
</protein>
<feature type="signal peptide" evidence="1">
    <location>
        <begin position="1"/>
        <end position="26"/>
    </location>
</feature>
<sequence length="308" mass="34627">MSKLLALKISSIIATLTLVTACSVSNQDVTKNSQTLDFIKSDAISYNQIVTKISQEPTWQQVLATGRLNPLESFTTKGVTGETVDINNALIEQGPYGNIPIDSAKRKMLIHAVGNPNIPDEDFHKWSRWYQEDGNTQIFRMFKDEENVSNKRKKAARIEAFSPSYRWMPEPNVWREFGARFTVVKSAGCAAPHMCSIFQAKGNNVDHWSVMLRVDAQGDLWFSPRHGAAYVNNRPGTLISVGKNVLGRPFDMKVRDNGLNYEMYIDNKLVGTGDWPRTEEIGFRWGIYLGKSSVVDDIMVLVTGVTME</sequence>
<evidence type="ECO:0000313" key="3">
    <source>
        <dbReference type="Proteomes" id="UP000037600"/>
    </source>
</evidence>
<dbReference type="PROSITE" id="PS51257">
    <property type="entry name" value="PROKAR_LIPOPROTEIN"/>
    <property type="match status" value="1"/>
</dbReference>
<reference evidence="2 3" key="1">
    <citation type="submission" date="2015-04" db="EMBL/GenBank/DDBJ databases">
        <title>Draft Genome Sequence of the Novel Agar-Digesting Marine Bacterium Q1.</title>
        <authorList>
            <person name="Li Y."/>
            <person name="Li D."/>
            <person name="Chen G."/>
            <person name="Du Z."/>
        </authorList>
    </citation>
    <scope>NUCLEOTIDE SEQUENCE [LARGE SCALE GENOMIC DNA]</scope>
    <source>
        <strain evidence="2 3">Q1</strain>
    </source>
</reference>
<dbReference type="AlphaFoldDB" id="A0A0J8JK44"/>
<dbReference type="OrthoDB" id="6380310at2"/>
<evidence type="ECO:0008006" key="4">
    <source>
        <dbReference type="Google" id="ProtNLM"/>
    </source>
</evidence>
<dbReference type="EMBL" id="LAZL01000020">
    <property type="protein sequence ID" value="KMT64831.1"/>
    <property type="molecule type" value="Genomic_DNA"/>
</dbReference>
<organism evidence="2 3">
    <name type="scientific">Catenovulum maritimum</name>
    <dbReference type="NCBI Taxonomy" id="1513271"/>
    <lineage>
        <taxon>Bacteria</taxon>
        <taxon>Pseudomonadati</taxon>
        <taxon>Pseudomonadota</taxon>
        <taxon>Gammaproteobacteria</taxon>
        <taxon>Alteromonadales</taxon>
        <taxon>Alteromonadaceae</taxon>
        <taxon>Catenovulum</taxon>
    </lineage>
</organism>
<proteinExistence type="predicted"/>
<keyword evidence="3" id="KW-1185">Reference proteome</keyword>
<dbReference type="STRING" id="1513271.XM47_12340"/>
<comment type="caution">
    <text evidence="2">The sequence shown here is derived from an EMBL/GenBank/DDBJ whole genome shotgun (WGS) entry which is preliminary data.</text>
</comment>
<evidence type="ECO:0000256" key="1">
    <source>
        <dbReference type="SAM" id="SignalP"/>
    </source>
</evidence>
<name>A0A0J8JK44_9ALTE</name>
<dbReference type="RefSeq" id="WP_048692935.1">
    <property type="nucleotide sequence ID" value="NZ_KQ130493.1"/>
</dbReference>
<gene>
    <name evidence="2" type="ORF">XM47_12340</name>
</gene>
<accession>A0A0J8JK44</accession>
<dbReference type="Proteomes" id="UP000037600">
    <property type="component" value="Unassembled WGS sequence"/>
</dbReference>
<keyword evidence="1" id="KW-0732">Signal</keyword>